<feature type="transmembrane region" description="Helical" evidence="8">
    <location>
        <begin position="12"/>
        <end position="36"/>
    </location>
</feature>
<keyword evidence="7" id="KW-0325">Glycoprotein</keyword>
<dbReference type="InterPro" id="IPR050746">
    <property type="entry name" value="DAACS"/>
</dbReference>
<dbReference type="InterPro" id="IPR001991">
    <property type="entry name" value="Na-dicarboxylate_symporter"/>
</dbReference>
<evidence type="ECO:0000313" key="9">
    <source>
        <dbReference type="EnsemblMetazoa" id="G135.16:cds"/>
    </source>
</evidence>
<feature type="transmembrane region" description="Helical" evidence="8">
    <location>
        <begin position="408"/>
        <end position="430"/>
    </location>
</feature>
<keyword evidence="6 8" id="KW-0472">Membrane</keyword>
<dbReference type="SUPFAM" id="SSF118215">
    <property type="entry name" value="Proton glutamate symport protein"/>
    <property type="match status" value="1"/>
</dbReference>
<evidence type="ECO:0000256" key="6">
    <source>
        <dbReference type="ARBA" id="ARBA00023136"/>
    </source>
</evidence>
<dbReference type="PANTHER" id="PTHR11958:SF63">
    <property type="entry name" value="AMINO ACID TRANSPORTER"/>
    <property type="match status" value="1"/>
</dbReference>
<comment type="subcellular location">
    <subcellularLocation>
        <location evidence="1 8">Membrane</location>
        <topology evidence="1 8">Multi-pass membrane protein</topology>
    </subcellularLocation>
</comment>
<feature type="transmembrane region" description="Helical" evidence="8">
    <location>
        <begin position="381"/>
        <end position="402"/>
    </location>
</feature>
<proteinExistence type="inferred from homology"/>
<dbReference type="GO" id="GO:0015501">
    <property type="term" value="F:glutamate:sodium symporter activity"/>
    <property type="evidence" value="ECO:0007669"/>
    <property type="project" value="TreeGrafter"/>
</dbReference>
<keyword evidence="5 8" id="KW-1133">Transmembrane helix</keyword>
<dbReference type="PANTHER" id="PTHR11958">
    <property type="entry name" value="SODIUM/DICARBOXYLATE SYMPORTER-RELATED"/>
    <property type="match status" value="1"/>
</dbReference>
<evidence type="ECO:0000256" key="7">
    <source>
        <dbReference type="ARBA" id="ARBA00023180"/>
    </source>
</evidence>
<protein>
    <recommendedName>
        <fullName evidence="8">Amino acid transporter</fullName>
    </recommendedName>
</protein>
<dbReference type="AlphaFoldDB" id="A0A8W8IDL4"/>
<dbReference type="Gene3D" id="1.10.3860.10">
    <property type="entry name" value="Sodium:dicarboxylate symporter"/>
    <property type="match status" value="1"/>
</dbReference>
<feature type="transmembrane region" description="Helical" evidence="8">
    <location>
        <begin position="89"/>
        <end position="111"/>
    </location>
</feature>
<evidence type="ECO:0000256" key="2">
    <source>
        <dbReference type="ARBA" id="ARBA00022448"/>
    </source>
</evidence>
<evidence type="ECO:0000256" key="8">
    <source>
        <dbReference type="RuleBase" id="RU361216"/>
    </source>
</evidence>
<feature type="transmembrane region" description="Helical" evidence="8">
    <location>
        <begin position="196"/>
        <end position="215"/>
    </location>
</feature>
<dbReference type="Pfam" id="PF00375">
    <property type="entry name" value="SDF"/>
    <property type="match status" value="1"/>
</dbReference>
<name>A0A8W8IDL4_MAGGI</name>
<keyword evidence="4 8" id="KW-0769">Symport</keyword>
<evidence type="ECO:0000256" key="1">
    <source>
        <dbReference type="ARBA" id="ARBA00004141"/>
    </source>
</evidence>
<dbReference type="GO" id="GO:0005313">
    <property type="term" value="F:L-glutamate transmembrane transporter activity"/>
    <property type="evidence" value="ECO:0007669"/>
    <property type="project" value="TreeGrafter"/>
</dbReference>
<evidence type="ECO:0000256" key="3">
    <source>
        <dbReference type="ARBA" id="ARBA00022692"/>
    </source>
</evidence>
<dbReference type="EnsemblMetazoa" id="G135.16">
    <property type="protein sequence ID" value="G135.16:cds"/>
    <property type="gene ID" value="G135"/>
</dbReference>
<reference evidence="9" key="1">
    <citation type="submission" date="2022-08" db="UniProtKB">
        <authorList>
            <consortium name="EnsemblMetazoa"/>
        </authorList>
    </citation>
    <scope>IDENTIFICATION</scope>
    <source>
        <strain evidence="9">05x7-T-G4-1.051#20</strain>
    </source>
</reference>
<feature type="transmembrane region" description="Helical" evidence="8">
    <location>
        <begin position="269"/>
        <end position="295"/>
    </location>
</feature>
<keyword evidence="10" id="KW-1185">Reference proteome</keyword>
<sequence>MGNKIVKGLKANLLIILMIIAVIVGLGLGFGLRGVWTPYETRKIFYLRFPGDLLMNMLKMLILPLIVSSLITAMGSLDTNASGRMGLRTVVYYMTTTFSAVILGIVLVVTIQPGHKGSKNITKAGSPKEAEPLDALFDLIRNCFPDNLIESAFNKQVTSVGKKNVTLKSPTPSNITEAGVTMFEVDTMSVTKASGMNILGIVVFSLFLGGVLSKMGKDGAPLVKFFECLHVATMKLVTLVIWYSPVGIVFLIAAKLVEMEDLDAMFEQLAYYMVTVLAGLFIHAFIVLPLIYVIFTRKNPFRFMVGMIKAILTAWGTASSSATLPLTMRCLEENNGVDPRVTMFVTPIGATINMDGTALYEAVASIFIAQYIGQTLNVGEVIIVSLTATAAAIGAAGVPQAGLVTMTIVLTAVGLPINEITLILSIDWFLDRFRTAVNVLGDAYGAGIVEHLSRNDIVKVPEVDMEVPKEQRNGFHNAESGKDKMDTRM</sequence>
<dbReference type="InterPro" id="IPR018107">
    <property type="entry name" value="Na-dicarboxylate_symporter_CS"/>
</dbReference>
<dbReference type="PRINTS" id="PR00173">
    <property type="entry name" value="EDTRNSPORT"/>
</dbReference>
<organism evidence="9 10">
    <name type="scientific">Magallana gigas</name>
    <name type="common">Pacific oyster</name>
    <name type="synonym">Crassostrea gigas</name>
    <dbReference type="NCBI Taxonomy" id="29159"/>
    <lineage>
        <taxon>Eukaryota</taxon>
        <taxon>Metazoa</taxon>
        <taxon>Spiralia</taxon>
        <taxon>Lophotrochozoa</taxon>
        <taxon>Mollusca</taxon>
        <taxon>Bivalvia</taxon>
        <taxon>Autobranchia</taxon>
        <taxon>Pteriomorphia</taxon>
        <taxon>Ostreida</taxon>
        <taxon>Ostreoidea</taxon>
        <taxon>Ostreidae</taxon>
        <taxon>Magallana</taxon>
    </lineage>
</organism>
<dbReference type="PROSITE" id="PS00713">
    <property type="entry name" value="NA_DICARBOXYL_SYMP_1"/>
    <property type="match status" value="1"/>
</dbReference>
<evidence type="ECO:0000256" key="5">
    <source>
        <dbReference type="ARBA" id="ARBA00022989"/>
    </source>
</evidence>
<evidence type="ECO:0000313" key="10">
    <source>
        <dbReference type="Proteomes" id="UP000005408"/>
    </source>
</evidence>
<dbReference type="PROSITE" id="PS00714">
    <property type="entry name" value="NA_DICARBOXYL_SYMP_2"/>
    <property type="match status" value="1"/>
</dbReference>
<keyword evidence="2 8" id="KW-0813">Transport</keyword>
<feature type="transmembrane region" description="Helical" evidence="8">
    <location>
        <begin position="236"/>
        <end position="257"/>
    </location>
</feature>
<dbReference type="GO" id="GO:0015175">
    <property type="term" value="F:neutral L-amino acid transmembrane transporter activity"/>
    <property type="evidence" value="ECO:0007669"/>
    <property type="project" value="TreeGrafter"/>
</dbReference>
<evidence type="ECO:0000256" key="4">
    <source>
        <dbReference type="ARBA" id="ARBA00022847"/>
    </source>
</evidence>
<comment type="similarity">
    <text evidence="8">Belongs to the dicarboxylate/amino acid:cation symporter (DAACS) (TC 2.A.23) family.</text>
</comment>
<accession>A0A8W8IDL4</accession>
<dbReference type="Proteomes" id="UP000005408">
    <property type="component" value="Unassembled WGS sequence"/>
</dbReference>
<dbReference type="InterPro" id="IPR036458">
    <property type="entry name" value="Na:dicarbo_symporter_sf"/>
</dbReference>
<keyword evidence="3 8" id="KW-0812">Transmembrane</keyword>
<dbReference type="GO" id="GO:0005886">
    <property type="term" value="C:plasma membrane"/>
    <property type="evidence" value="ECO:0007669"/>
    <property type="project" value="TreeGrafter"/>
</dbReference>
<feature type="transmembrane region" description="Helical" evidence="8">
    <location>
        <begin position="56"/>
        <end position="77"/>
    </location>
</feature>